<evidence type="ECO:0000313" key="3">
    <source>
        <dbReference type="Proteomes" id="UP000324800"/>
    </source>
</evidence>
<feature type="compositionally biased region" description="Polar residues" evidence="1">
    <location>
        <begin position="141"/>
        <end position="150"/>
    </location>
</feature>
<evidence type="ECO:0000313" key="2">
    <source>
        <dbReference type="EMBL" id="KAA6404155.1"/>
    </source>
</evidence>
<feature type="region of interest" description="Disordered" evidence="1">
    <location>
        <begin position="135"/>
        <end position="165"/>
    </location>
</feature>
<sequence>MKEHLTFFITLTDYAVFLPEGKLTFYQHIGPAKGQAVFHKVYDIRLIGQPPYLPKASLLSDEERLKVLQAAKFDDLTFDERNADFDTKMRVLMKHIVDQDFKQADQPLSDASIRKKRKNKSSKIGIAMKTMKASEGRIVTANESSDNETQLSEDEIPDAPKNHQSTDQKLIEILSDELAITMRQFKPLGYTDRIGITRDLHKFRYRGQWPVASPGPKSPIEKNEWFADALCAITDAQLTLLVAIQESIETRPNQEQCAHAYKMISIAAQDMAKTREDSNAPPGFKAVTQGNFLPSDVFSEEIIQKADRYMKEMQLEMNLGSIPPLINPFNSAYQQGYNPLQQQFLQQQTSMLPPNYVYPPRGYYGYQQRPMFPSGRGYDTFYRGFGKRGRGGRGKGFKRNLPHQFKNVKRNFKKIRWGDKYGIIVTVKCRQNYSNWLLSYLKRLPELKSIEHEKKKDRILRQQDHVALNEISDTRGIASWYNQVNRRQECLTVKSSPHNPKTGWLFEANNRFQNIEQGINHEQIQNGRHLVLTFISRIRRLGMQHRYQKRLQSHPGIKRATTLSSFFSGKEDIYSYWNALWHFNRPKNLLKNTLTSNHKDQRDERSENNQLFRRYPGTTLIKRISKTLNLSHCSIPEESMMGNFGEKIKIEPILGVHLPGKENQCIKDGDQLAQGQEGLLNLLPQAIDTQHIQESVVNRKTSSKYD</sequence>
<name>A0A5J4XC77_9EUKA</name>
<organism evidence="2 3">
    <name type="scientific">Streblomastix strix</name>
    <dbReference type="NCBI Taxonomy" id="222440"/>
    <lineage>
        <taxon>Eukaryota</taxon>
        <taxon>Metamonada</taxon>
        <taxon>Preaxostyla</taxon>
        <taxon>Oxymonadida</taxon>
        <taxon>Streblomastigidae</taxon>
        <taxon>Streblomastix</taxon>
    </lineage>
</organism>
<proteinExistence type="predicted"/>
<dbReference type="EMBL" id="SNRW01000024">
    <property type="protein sequence ID" value="KAA6404155.1"/>
    <property type="molecule type" value="Genomic_DNA"/>
</dbReference>
<protein>
    <submittedName>
        <fullName evidence="2">Uncharacterized protein</fullName>
    </submittedName>
</protein>
<comment type="caution">
    <text evidence="2">The sequence shown here is derived from an EMBL/GenBank/DDBJ whole genome shotgun (WGS) entry which is preliminary data.</text>
</comment>
<dbReference type="Proteomes" id="UP000324800">
    <property type="component" value="Unassembled WGS sequence"/>
</dbReference>
<evidence type="ECO:0000256" key="1">
    <source>
        <dbReference type="SAM" id="MobiDB-lite"/>
    </source>
</evidence>
<accession>A0A5J4XC77</accession>
<reference evidence="2 3" key="1">
    <citation type="submission" date="2019-03" db="EMBL/GenBank/DDBJ databases">
        <title>Single cell metagenomics reveals metabolic interactions within the superorganism composed of flagellate Streblomastix strix and complex community of Bacteroidetes bacteria on its surface.</title>
        <authorList>
            <person name="Treitli S.C."/>
            <person name="Kolisko M."/>
            <person name="Husnik F."/>
            <person name="Keeling P."/>
            <person name="Hampl V."/>
        </authorList>
    </citation>
    <scope>NUCLEOTIDE SEQUENCE [LARGE SCALE GENOMIC DNA]</scope>
    <source>
        <strain evidence="2">ST1C</strain>
    </source>
</reference>
<dbReference type="AlphaFoldDB" id="A0A5J4XC77"/>
<gene>
    <name evidence="2" type="ORF">EZS28_000324</name>
</gene>